<evidence type="ECO:0000256" key="9">
    <source>
        <dbReference type="RuleBase" id="RU003545"/>
    </source>
</evidence>
<dbReference type="Proteomes" id="UP000198508">
    <property type="component" value="Unassembled WGS sequence"/>
</dbReference>
<evidence type="ECO:0000259" key="10">
    <source>
        <dbReference type="PROSITE" id="PS50075"/>
    </source>
</evidence>
<evidence type="ECO:0000256" key="8">
    <source>
        <dbReference type="NCBIfam" id="TIGR00517"/>
    </source>
</evidence>
<keyword evidence="3 7" id="KW-0597">Phosphoprotein</keyword>
<evidence type="ECO:0000256" key="6">
    <source>
        <dbReference type="ARBA" id="ARBA00023160"/>
    </source>
</evidence>
<dbReference type="HAMAP" id="MF_01217">
    <property type="entry name" value="Acyl_carrier"/>
    <property type="match status" value="1"/>
</dbReference>
<dbReference type="NCBIfam" id="NF002150">
    <property type="entry name" value="PRK00982.1-4"/>
    <property type="match status" value="1"/>
</dbReference>
<evidence type="ECO:0000256" key="4">
    <source>
        <dbReference type="ARBA" id="ARBA00022832"/>
    </source>
</evidence>
<dbReference type="NCBIfam" id="NF002148">
    <property type="entry name" value="PRK00982.1-2"/>
    <property type="match status" value="1"/>
</dbReference>
<keyword evidence="6 7" id="KW-0275">Fatty acid biosynthesis</keyword>
<reference evidence="12" key="1">
    <citation type="submission" date="2016-10" db="EMBL/GenBank/DDBJ databases">
        <authorList>
            <person name="Varghese N."/>
            <person name="Submissions S."/>
        </authorList>
    </citation>
    <scope>NUCLEOTIDE SEQUENCE [LARGE SCALE GENOMIC DNA]</scope>
    <source>
        <strain evidence="12">NLAE-zl-G277</strain>
    </source>
</reference>
<comment type="pathway">
    <text evidence="7 9">Lipid metabolism; fatty acid biosynthesis.</text>
</comment>
<feature type="modified residue" description="O-(pantetheine 4'-phosphoryl)serine" evidence="7">
    <location>
        <position position="35"/>
    </location>
</feature>
<dbReference type="GO" id="GO:0000035">
    <property type="term" value="F:acyl binding"/>
    <property type="evidence" value="ECO:0007669"/>
    <property type="project" value="TreeGrafter"/>
</dbReference>
<dbReference type="UniPathway" id="UPA00094"/>
<dbReference type="Gene3D" id="1.10.1200.10">
    <property type="entry name" value="ACP-like"/>
    <property type="match status" value="1"/>
</dbReference>
<evidence type="ECO:0000256" key="5">
    <source>
        <dbReference type="ARBA" id="ARBA00023098"/>
    </source>
</evidence>
<proteinExistence type="inferred from homology"/>
<comment type="PTM">
    <text evidence="7">4'-phosphopantetheine is transferred from CoA to a specific serine of apo-ACP by AcpS. This modification is essential for activity because fatty acids are bound in thioester linkage to the sulfhydryl of the prosthetic group.</text>
</comment>
<keyword evidence="4 7" id="KW-0276">Fatty acid metabolism</keyword>
<dbReference type="GO" id="GO:0005829">
    <property type="term" value="C:cytosol"/>
    <property type="evidence" value="ECO:0007669"/>
    <property type="project" value="TreeGrafter"/>
</dbReference>
<dbReference type="SUPFAM" id="SSF47336">
    <property type="entry name" value="ACP-like"/>
    <property type="match status" value="1"/>
</dbReference>
<organism evidence="11 12">
    <name type="scientific">Enterocloster lavalensis</name>
    <dbReference type="NCBI Taxonomy" id="460384"/>
    <lineage>
        <taxon>Bacteria</taxon>
        <taxon>Bacillati</taxon>
        <taxon>Bacillota</taxon>
        <taxon>Clostridia</taxon>
        <taxon>Lachnospirales</taxon>
        <taxon>Lachnospiraceae</taxon>
        <taxon>Enterocloster</taxon>
    </lineage>
</organism>
<dbReference type="GeneID" id="93280084"/>
<dbReference type="AlphaFoldDB" id="A0A1I0B9V1"/>
<feature type="domain" description="Carrier" evidence="10">
    <location>
        <begin position="1"/>
        <end position="75"/>
    </location>
</feature>
<keyword evidence="1 7" id="KW-0596">Phosphopantetheine</keyword>
<comment type="subcellular location">
    <subcellularLocation>
        <location evidence="7">Cytoplasm</location>
    </subcellularLocation>
</comment>
<dbReference type="InterPro" id="IPR003231">
    <property type="entry name" value="ACP"/>
</dbReference>
<keyword evidence="7" id="KW-0963">Cytoplasm</keyword>
<dbReference type="Pfam" id="PF00550">
    <property type="entry name" value="PP-binding"/>
    <property type="match status" value="1"/>
</dbReference>
<dbReference type="GO" id="GO:0000036">
    <property type="term" value="F:acyl carrier activity"/>
    <property type="evidence" value="ECO:0007669"/>
    <property type="project" value="UniProtKB-UniRule"/>
</dbReference>
<evidence type="ECO:0000256" key="7">
    <source>
        <dbReference type="HAMAP-Rule" id="MF_01217"/>
    </source>
</evidence>
<keyword evidence="5 7" id="KW-0443">Lipid metabolism</keyword>
<evidence type="ECO:0000256" key="1">
    <source>
        <dbReference type="ARBA" id="ARBA00022450"/>
    </source>
</evidence>
<evidence type="ECO:0000256" key="3">
    <source>
        <dbReference type="ARBA" id="ARBA00022553"/>
    </source>
</evidence>
<keyword evidence="2 7" id="KW-0444">Lipid biosynthesis</keyword>
<comment type="PTM">
    <text evidence="9">4'-phosphopantetheine is transferred from CoA to a specific serine of apo-ACP by acpS.</text>
</comment>
<evidence type="ECO:0000313" key="11">
    <source>
        <dbReference type="EMBL" id="SET02860.1"/>
    </source>
</evidence>
<comment type="function">
    <text evidence="7 9">Carrier of the growing fatty acid chain in fatty acid biosynthesis.</text>
</comment>
<evidence type="ECO:0000256" key="2">
    <source>
        <dbReference type="ARBA" id="ARBA00022516"/>
    </source>
</evidence>
<dbReference type="PANTHER" id="PTHR20863">
    <property type="entry name" value="ACYL CARRIER PROTEIN"/>
    <property type="match status" value="1"/>
</dbReference>
<evidence type="ECO:0000313" key="12">
    <source>
        <dbReference type="Proteomes" id="UP000198508"/>
    </source>
</evidence>
<dbReference type="EMBL" id="FOIM01000001">
    <property type="protein sequence ID" value="SET02860.1"/>
    <property type="molecule type" value="Genomic_DNA"/>
</dbReference>
<dbReference type="GO" id="GO:0009245">
    <property type="term" value="P:lipid A biosynthetic process"/>
    <property type="evidence" value="ECO:0007669"/>
    <property type="project" value="TreeGrafter"/>
</dbReference>
<gene>
    <name evidence="7" type="primary">acpP</name>
    <name evidence="11" type="ORF">SAMN05216313_101389</name>
</gene>
<sequence length="76" mass="8483">MEFEKLQAIIAEVLNIEPEEVTMQSTFVDDLGADSLDIFQIIMGIEEEFDIEIPNEAAEQIVTVGDAIEQIKNALN</sequence>
<accession>A0A1I0B9V1</accession>
<dbReference type="GO" id="GO:0016020">
    <property type="term" value="C:membrane"/>
    <property type="evidence" value="ECO:0007669"/>
    <property type="project" value="GOC"/>
</dbReference>
<dbReference type="InterPro" id="IPR036736">
    <property type="entry name" value="ACP-like_sf"/>
</dbReference>
<dbReference type="NCBIfam" id="TIGR00517">
    <property type="entry name" value="acyl_carrier"/>
    <property type="match status" value="1"/>
</dbReference>
<protein>
    <recommendedName>
        <fullName evidence="7 8">Acyl carrier protein</fullName>
        <shortName evidence="7">ACP</shortName>
    </recommendedName>
</protein>
<name>A0A1I0B9V1_9FIRM</name>
<dbReference type="RefSeq" id="WP_024734617.1">
    <property type="nucleotide sequence ID" value="NZ_CABJCG010000001.1"/>
</dbReference>
<dbReference type="STRING" id="460384.SAMN05216313_101389"/>
<dbReference type="PANTHER" id="PTHR20863:SF76">
    <property type="entry name" value="CARRIER DOMAIN-CONTAINING PROTEIN"/>
    <property type="match status" value="1"/>
</dbReference>
<dbReference type="PROSITE" id="PS50075">
    <property type="entry name" value="CARRIER"/>
    <property type="match status" value="1"/>
</dbReference>
<keyword evidence="12" id="KW-1185">Reference proteome</keyword>
<dbReference type="InterPro" id="IPR009081">
    <property type="entry name" value="PP-bd_ACP"/>
</dbReference>
<comment type="similarity">
    <text evidence="7">Belongs to the acyl carrier protein (ACP) family.</text>
</comment>